<gene>
    <name evidence="2" type="ORF">ACFFJP_05700</name>
</gene>
<evidence type="ECO:0000256" key="1">
    <source>
        <dbReference type="SAM" id="SignalP"/>
    </source>
</evidence>
<evidence type="ECO:0000313" key="2">
    <source>
        <dbReference type="EMBL" id="MFC0047774.1"/>
    </source>
</evidence>
<feature type="signal peptide" evidence="1">
    <location>
        <begin position="1"/>
        <end position="19"/>
    </location>
</feature>
<keyword evidence="1" id="KW-0732">Signal</keyword>
<sequence length="130" mass="13922">MKLKICLAAMVFVACGIHADPYTYTAPTYTVPTYTVPTYTAPTYTAPSYTYDATTGNSYSTTPTYGGGANVMGTNTNTGSMWNTNIQADGDMSGIDSQGNYWTYDKQTGNYMNTNGKLCTGTGATRICND</sequence>
<reference evidence="2 3" key="1">
    <citation type="submission" date="2024-09" db="EMBL/GenBank/DDBJ databases">
        <authorList>
            <person name="Sun Q."/>
            <person name="Mori K."/>
        </authorList>
    </citation>
    <scope>NUCLEOTIDE SEQUENCE [LARGE SCALE GENOMIC DNA]</scope>
    <source>
        <strain evidence="2 3">KCTC 23315</strain>
    </source>
</reference>
<accession>A0ABV6BA66</accession>
<proteinExistence type="predicted"/>
<evidence type="ECO:0008006" key="4">
    <source>
        <dbReference type="Google" id="ProtNLM"/>
    </source>
</evidence>
<comment type="caution">
    <text evidence="2">The sequence shown here is derived from an EMBL/GenBank/DDBJ whole genome shotgun (WGS) entry which is preliminary data.</text>
</comment>
<evidence type="ECO:0000313" key="3">
    <source>
        <dbReference type="Proteomes" id="UP001589813"/>
    </source>
</evidence>
<organism evidence="2 3">
    <name type="scientific">Rheinheimera tilapiae</name>
    <dbReference type="NCBI Taxonomy" id="875043"/>
    <lineage>
        <taxon>Bacteria</taxon>
        <taxon>Pseudomonadati</taxon>
        <taxon>Pseudomonadota</taxon>
        <taxon>Gammaproteobacteria</taxon>
        <taxon>Chromatiales</taxon>
        <taxon>Chromatiaceae</taxon>
        <taxon>Rheinheimera</taxon>
    </lineage>
</organism>
<name>A0ABV6BA66_9GAMM</name>
<dbReference type="PROSITE" id="PS51257">
    <property type="entry name" value="PROKAR_LIPOPROTEIN"/>
    <property type="match status" value="1"/>
</dbReference>
<protein>
    <recommendedName>
        <fullName evidence="4">YHYH domain-containing protein</fullName>
    </recommendedName>
</protein>
<feature type="chain" id="PRO_5045297024" description="YHYH domain-containing protein" evidence="1">
    <location>
        <begin position="20"/>
        <end position="130"/>
    </location>
</feature>
<dbReference type="Proteomes" id="UP001589813">
    <property type="component" value="Unassembled WGS sequence"/>
</dbReference>
<dbReference type="RefSeq" id="WP_377241339.1">
    <property type="nucleotide sequence ID" value="NZ_JBHLXP010000001.1"/>
</dbReference>
<dbReference type="EMBL" id="JBHLXP010000001">
    <property type="protein sequence ID" value="MFC0047774.1"/>
    <property type="molecule type" value="Genomic_DNA"/>
</dbReference>
<keyword evidence="3" id="KW-1185">Reference proteome</keyword>